<dbReference type="PANTHER" id="PTHR43651:SF3">
    <property type="entry name" value="1,4-ALPHA-GLUCAN-BRANCHING ENZYME"/>
    <property type="match status" value="1"/>
</dbReference>
<comment type="similarity">
    <text evidence="4 10">Belongs to the glycosyl hydrolase 13 family. GlgB subfamily.</text>
</comment>
<evidence type="ECO:0000256" key="10">
    <source>
        <dbReference type="HAMAP-Rule" id="MF_00685"/>
    </source>
</evidence>
<dbReference type="Pfam" id="PF00128">
    <property type="entry name" value="Alpha-amylase"/>
    <property type="match status" value="1"/>
</dbReference>
<organism evidence="13 14">
    <name type="scientific">Variimorphobacter saccharofermentans</name>
    <dbReference type="NCBI Taxonomy" id="2755051"/>
    <lineage>
        <taxon>Bacteria</taxon>
        <taxon>Bacillati</taxon>
        <taxon>Bacillota</taxon>
        <taxon>Clostridia</taxon>
        <taxon>Lachnospirales</taxon>
        <taxon>Lachnospiraceae</taxon>
        <taxon>Variimorphobacter</taxon>
    </lineage>
</organism>
<dbReference type="InterPro" id="IPR044143">
    <property type="entry name" value="GlgB_N_E_set_prok"/>
</dbReference>
<dbReference type="Pfam" id="PF02806">
    <property type="entry name" value="Alpha-amylase_C"/>
    <property type="match status" value="1"/>
</dbReference>
<evidence type="ECO:0000256" key="3">
    <source>
        <dbReference type="ARBA" id="ARBA00004964"/>
    </source>
</evidence>
<dbReference type="PIRSF" id="PIRSF000463">
    <property type="entry name" value="GlgB"/>
    <property type="match status" value="1"/>
</dbReference>
<dbReference type="NCBIfam" id="TIGR01515">
    <property type="entry name" value="branching_enzym"/>
    <property type="match status" value="1"/>
</dbReference>
<name>A0A839K4V3_9FIRM</name>
<evidence type="ECO:0000256" key="5">
    <source>
        <dbReference type="ARBA" id="ARBA00022600"/>
    </source>
</evidence>
<dbReference type="InterPro" id="IPR006048">
    <property type="entry name" value="A-amylase/branching_C"/>
</dbReference>
<evidence type="ECO:0000313" key="14">
    <source>
        <dbReference type="Proteomes" id="UP000574276"/>
    </source>
</evidence>
<dbReference type="UniPathway" id="UPA00164"/>
<dbReference type="CDD" id="cd11322">
    <property type="entry name" value="AmyAc_Glg_BE"/>
    <property type="match status" value="1"/>
</dbReference>
<keyword evidence="14" id="KW-1185">Reference proteome</keyword>
<dbReference type="GO" id="GO:0043169">
    <property type="term" value="F:cation binding"/>
    <property type="evidence" value="ECO:0007669"/>
    <property type="project" value="InterPro"/>
</dbReference>
<evidence type="ECO:0000256" key="7">
    <source>
        <dbReference type="ARBA" id="ARBA00022679"/>
    </source>
</evidence>
<dbReference type="InterPro" id="IPR004193">
    <property type="entry name" value="Glyco_hydro_13_N"/>
</dbReference>
<comment type="function">
    <text evidence="2 10">Catalyzes the formation of the alpha-1,6-glucosidic linkages in glycogen by scission of a 1,4-alpha-linked oligosaccharide from growing alpha-1,4-glucan chains and the subsequent attachment of the oligosaccharide to the alpha-1,6 position.</text>
</comment>
<comment type="pathway">
    <text evidence="3 10">Glycan biosynthesis; glycogen biosynthesis.</text>
</comment>
<dbReference type="NCBIfam" id="NF003811">
    <property type="entry name" value="PRK05402.1"/>
    <property type="match status" value="1"/>
</dbReference>
<comment type="caution">
    <text evidence="13">The sequence shown here is derived from an EMBL/GenBank/DDBJ whole genome shotgun (WGS) entry which is preliminary data.</text>
</comment>
<evidence type="ECO:0000256" key="2">
    <source>
        <dbReference type="ARBA" id="ARBA00002953"/>
    </source>
</evidence>
<proteinExistence type="inferred from homology"/>
<keyword evidence="9 10" id="KW-0119">Carbohydrate metabolism</keyword>
<dbReference type="AlphaFoldDB" id="A0A839K4V3"/>
<dbReference type="SMART" id="SM00642">
    <property type="entry name" value="Aamy"/>
    <property type="match status" value="1"/>
</dbReference>
<dbReference type="EMBL" id="JACEGA010000001">
    <property type="protein sequence ID" value="MBB2184398.1"/>
    <property type="molecule type" value="Genomic_DNA"/>
</dbReference>
<evidence type="ECO:0000256" key="9">
    <source>
        <dbReference type="ARBA" id="ARBA00023277"/>
    </source>
</evidence>
<dbReference type="InterPro" id="IPR013780">
    <property type="entry name" value="Glyco_hydro_b"/>
</dbReference>
<dbReference type="GO" id="GO:0005829">
    <property type="term" value="C:cytosol"/>
    <property type="evidence" value="ECO:0007669"/>
    <property type="project" value="TreeGrafter"/>
</dbReference>
<dbReference type="EC" id="2.4.1.18" evidence="10"/>
<dbReference type="Gene3D" id="2.60.40.1180">
    <property type="entry name" value="Golgi alpha-mannosidase II"/>
    <property type="match status" value="1"/>
</dbReference>
<dbReference type="NCBIfam" id="NF008967">
    <property type="entry name" value="PRK12313.1"/>
    <property type="match status" value="1"/>
</dbReference>
<keyword evidence="6 10" id="KW-0328">Glycosyltransferase</keyword>
<dbReference type="CDD" id="cd02855">
    <property type="entry name" value="E_set_GBE_prok_N"/>
    <property type="match status" value="1"/>
</dbReference>
<dbReference type="SUPFAM" id="SSF51445">
    <property type="entry name" value="(Trans)glycosidases"/>
    <property type="match status" value="1"/>
</dbReference>
<gene>
    <name evidence="10 13" type="primary">glgB</name>
    <name evidence="13" type="ORF">H0486_16075</name>
</gene>
<dbReference type="InterPro" id="IPR037439">
    <property type="entry name" value="Branching_enzy"/>
</dbReference>
<dbReference type="RefSeq" id="WP_228353979.1">
    <property type="nucleotide sequence ID" value="NZ_JACEGA010000001.1"/>
</dbReference>
<evidence type="ECO:0000256" key="6">
    <source>
        <dbReference type="ARBA" id="ARBA00022676"/>
    </source>
</evidence>
<dbReference type="PANTHER" id="PTHR43651">
    <property type="entry name" value="1,4-ALPHA-GLUCAN-BRANCHING ENZYME"/>
    <property type="match status" value="1"/>
</dbReference>
<dbReference type="HAMAP" id="MF_00685">
    <property type="entry name" value="GlgB"/>
    <property type="match status" value="1"/>
</dbReference>
<dbReference type="Pfam" id="PF02922">
    <property type="entry name" value="CBM_48"/>
    <property type="match status" value="1"/>
</dbReference>
<dbReference type="Gene3D" id="3.20.20.80">
    <property type="entry name" value="Glycosidases"/>
    <property type="match status" value="1"/>
</dbReference>
<evidence type="ECO:0000256" key="1">
    <source>
        <dbReference type="ARBA" id="ARBA00000826"/>
    </source>
</evidence>
<reference evidence="13 14" key="1">
    <citation type="submission" date="2020-07" db="EMBL/GenBank/DDBJ databases">
        <title>Characterization and genome sequencing of isolate MD1, a novel member within the family Lachnospiraceae.</title>
        <authorList>
            <person name="Rettenmaier R."/>
            <person name="Di Bello L."/>
            <person name="Zinser C."/>
            <person name="Scheitz K."/>
            <person name="Liebl W."/>
            <person name="Zverlov V."/>
        </authorList>
    </citation>
    <scope>NUCLEOTIDE SEQUENCE [LARGE SCALE GENOMIC DNA]</scope>
    <source>
        <strain evidence="13 14">MD1</strain>
    </source>
</reference>
<keyword evidence="5 10" id="KW-0321">Glycogen metabolism</keyword>
<keyword evidence="8 10" id="KW-0320">Glycogen biosynthesis</keyword>
<dbReference type="GO" id="GO:0005978">
    <property type="term" value="P:glycogen biosynthetic process"/>
    <property type="evidence" value="ECO:0007669"/>
    <property type="project" value="UniProtKB-UniRule"/>
</dbReference>
<evidence type="ECO:0000256" key="4">
    <source>
        <dbReference type="ARBA" id="ARBA00009000"/>
    </source>
</evidence>
<dbReference type="SUPFAM" id="SSF81296">
    <property type="entry name" value="E set domains"/>
    <property type="match status" value="1"/>
</dbReference>
<dbReference type="FunFam" id="2.60.40.1180:FF:000002">
    <property type="entry name" value="1,4-alpha-glucan branching enzyme GlgB"/>
    <property type="match status" value="1"/>
</dbReference>
<dbReference type="InterPro" id="IPR013783">
    <property type="entry name" value="Ig-like_fold"/>
</dbReference>
<sequence>MIIQKNQSYMTEEQSTLFHQGTDVKSYKMLGAHFVKQDDGREVVFRVWAPNAKWVSVVGEFNSWNIYKHPMKRVNQSGIWEIFVPDIEEKQLYKYAIGTSKGEVLYKADPYAYYSELRPGTASVLYDIENYSWQDEGWEKYKSDNPPSQYPMVIYEVHLGSWDRKEDGSFYSYREIASKLVDYVITMGYTHIEFMPIMEHPFDGSWGYQVTGYYSVTSRYGTPEDFMYLVDLCHQNRIGVILDWVPGHFPKDAHGLARFDGTALYEHEDPRKGEHPQWGTLIFNYTRNEVQSFLISNVIFWLEYYHIDGFRVDAVTSMLYLDYARDEWIPNCYGGRENLEAAAFLKRLNETVFSLFPNTLMIAEDSSQWPMVTGPVQYSGLGFSFKWNMGWMNDTLKYCSMDPYFRKWNHNLLTFSLHYAFSEQFILPLSHDEVVHGKHSLLDKMPGDYSQKFAGLRVLFAYMMAHPGKKLTFMGGEFGQFIEWKFDDKLDWLLLDYEMHRKTQEYVKELNHFYLKNPSLWEDDSGWNGFEWINPDDQDQSVLSFIRKGHNPQEWVLVIANFTPVFRPEYRVGIPKAAGCIAIFNTDDIRFGGSGLAIEEVYIAEEYPYNNREHSVILKVPPLSVAFYKPIASKLDKYTT</sequence>
<keyword evidence="7 10" id="KW-0808">Transferase</keyword>
<dbReference type="InterPro" id="IPR014756">
    <property type="entry name" value="Ig_E-set"/>
</dbReference>
<dbReference type="Gene3D" id="2.60.40.10">
    <property type="entry name" value="Immunoglobulins"/>
    <property type="match status" value="1"/>
</dbReference>
<dbReference type="SUPFAM" id="SSF51011">
    <property type="entry name" value="Glycosyl hydrolase domain"/>
    <property type="match status" value="1"/>
</dbReference>
<protein>
    <recommendedName>
        <fullName evidence="10">1,4-alpha-glucan branching enzyme GlgB</fullName>
        <ecNumber evidence="10">2.4.1.18</ecNumber>
    </recommendedName>
    <alternativeName>
        <fullName evidence="10">1,4-alpha-D-glucan:1,4-alpha-D-glucan 6-glucosyl-transferase</fullName>
    </alternativeName>
    <alternativeName>
        <fullName evidence="10">Alpha-(1-&gt;4)-glucan branching enzyme</fullName>
    </alternativeName>
    <alternativeName>
        <fullName evidence="10">Glycogen branching enzyme</fullName>
        <shortName evidence="10">BE</shortName>
    </alternativeName>
</protein>
<evidence type="ECO:0000313" key="13">
    <source>
        <dbReference type="EMBL" id="MBB2184398.1"/>
    </source>
</evidence>
<dbReference type="InterPro" id="IPR006407">
    <property type="entry name" value="GlgB"/>
</dbReference>
<dbReference type="Proteomes" id="UP000574276">
    <property type="component" value="Unassembled WGS sequence"/>
</dbReference>
<dbReference type="InterPro" id="IPR017853">
    <property type="entry name" value="GH"/>
</dbReference>
<comment type="catalytic activity">
    <reaction evidence="1 10">
        <text>Transfers a segment of a (1-&gt;4)-alpha-D-glucan chain to a primary hydroxy group in a similar glucan chain.</text>
        <dbReference type="EC" id="2.4.1.18"/>
    </reaction>
</comment>
<accession>A0A839K4V3</accession>
<evidence type="ECO:0000256" key="8">
    <source>
        <dbReference type="ARBA" id="ARBA00023056"/>
    </source>
</evidence>
<dbReference type="FunFam" id="2.60.40.10:FF:000169">
    <property type="entry name" value="1,4-alpha-glucan branching enzyme GlgB"/>
    <property type="match status" value="1"/>
</dbReference>
<dbReference type="GO" id="GO:0004553">
    <property type="term" value="F:hydrolase activity, hydrolyzing O-glycosyl compounds"/>
    <property type="evidence" value="ECO:0007669"/>
    <property type="project" value="InterPro"/>
</dbReference>
<feature type="active site" description="Proton donor" evidence="10 11">
    <location>
        <position position="364"/>
    </location>
</feature>
<evidence type="ECO:0000256" key="11">
    <source>
        <dbReference type="PIRSR" id="PIRSR000463-1"/>
    </source>
</evidence>
<evidence type="ECO:0000259" key="12">
    <source>
        <dbReference type="SMART" id="SM00642"/>
    </source>
</evidence>
<comment type="subunit">
    <text evidence="10">Monomer.</text>
</comment>
<feature type="domain" description="Glycosyl hydrolase family 13 catalytic" evidence="12">
    <location>
        <begin position="156"/>
        <end position="514"/>
    </location>
</feature>
<feature type="active site" description="Nucleophile" evidence="10 11">
    <location>
        <position position="313"/>
    </location>
</feature>
<dbReference type="InterPro" id="IPR006047">
    <property type="entry name" value="GH13_cat_dom"/>
</dbReference>
<dbReference type="FunFam" id="3.20.20.80:FF:000003">
    <property type="entry name" value="1,4-alpha-glucan branching enzyme GlgB"/>
    <property type="match status" value="1"/>
</dbReference>
<dbReference type="GO" id="GO:0003844">
    <property type="term" value="F:1,4-alpha-glucan branching enzyme activity"/>
    <property type="evidence" value="ECO:0007669"/>
    <property type="project" value="UniProtKB-UniRule"/>
</dbReference>